<comment type="cofactor">
    <cofactor evidence="1">
        <name>FAD</name>
        <dbReference type="ChEBI" id="CHEBI:57692"/>
    </cofactor>
</comment>
<keyword evidence="3" id="KW-0285">Flavoprotein</keyword>
<evidence type="ECO:0000313" key="8">
    <source>
        <dbReference type="Proteomes" id="UP000732193"/>
    </source>
</evidence>
<dbReference type="SUPFAM" id="SSF55103">
    <property type="entry name" value="FAD-linked oxidases, C-terminal domain"/>
    <property type="match status" value="1"/>
</dbReference>
<evidence type="ECO:0000256" key="1">
    <source>
        <dbReference type="ARBA" id="ARBA00001974"/>
    </source>
</evidence>
<keyword evidence="8" id="KW-1185">Reference proteome</keyword>
<dbReference type="AlphaFoldDB" id="A0AAE2VWW7"/>
<evidence type="ECO:0000256" key="3">
    <source>
        <dbReference type="ARBA" id="ARBA00022630"/>
    </source>
</evidence>
<dbReference type="GO" id="GO:0022904">
    <property type="term" value="P:respiratory electron transport chain"/>
    <property type="evidence" value="ECO:0007669"/>
    <property type="project" value="TreeGrafter"/>
</dbReference>
<proteinExistence type="inferred from homology"/>
<evidence type="ECO:0000313" key="7">
    <source>
        <dbReference type="EMBL" id="MBM1713282.1"/>
    </source>
</evidence>
<dbReference type="Gene3D" id="3.30.70.2740">
    <property type="match status" value="1"/>
</dbReference>
<dbReference type="InterPro" id="IPR051264">
    <property type="entry name" value="FAD-oxidored/transferase_4"/>
</dbReference>
<evidence type="ECO:0000256" key="4">
    <source>
        <dbReference type="ARBA" id="ARBA00022827"/>
    </source>
</evidence>
<dbReference type="InterPro" id="IPR016166">
    <property type="entry name" value="FAD-bd_PCMH"/>
</dbReference>
<evidence type="ECO:0000259" key="6">
    <source>
        <dbReference type="PROSITE" id="PS51387"/>
    </source>
</evidence>
<dbReference type="InterPro" id="IPR016167">
    <property type="entry name" value="FAD-bd_PCMH_sub1"/>
</dbReference>
<name>A0AAE2VWW7_9RHOB</name>
<dbReference type="PROSITE" id="PS51387">
    <property type="entry name" value="FAD_PCMH"/>
    <property type="match status" value="1"/>
</dbReference>
<dbReference type="EMBL" id="JAFBRM010000001">
    <property type="protein sequence ID" value="MBM1713282.1"/>
    <property type="molecule type" value="Genomic_DNA"/>
</dbReference>
<comment type="caution">
    <text evidence="7">The sequence shown here is derived from an EMBL/GenBank/DDBJ whole genome shotgun (WGS) entry which is preliminary data.</text>
</comment>
<sequence>MRPETLDNLHRILGDKGIVTGADVHEGYYTDPRGLGDVRPNVVLRPASTAELSQIMKVCHDTAQPIVVQGGLTGLVTGARPQHNEVVITMERMNGIESIDVKAGTITVLAGTPLQVVQEAADAAGMVFPLDLGARGSCTIGGNLSTNAGGNRVIRYGMTRDLTLGVEAVLADGTVINSLNGFMKNNTGYDLKQMFIGSEGTLGLITRATLRLYPKPKTQVVAFCAADSFDAVADLMAHMRTGLGADLSAFEVLWAKTYAAVLSDVAGIKAPIPQGHAFYVLVEMMGSDAAHDTEKFETCLGQALENELIVDAVLSRSNAEIDALWDVRDGMAHAMGKQQPSVGFDISLSVADMKVIESELLRRLQAALGDVRLFIGGHLADGNLHLVAKSLKEGPQPRDTIQEIIYGWVGEVGGSISAEHGIGLLKRDYLAQSRSPAELALMRALKLTMDPKNLLNPGRVFDMGTAPMAGNAKAPTP</sequence>
<evidence type="ECO:0000256" key="2">
    <source>
        <dbReference type="ARBA" id="ARBA00008000"/>
    </source>
</evidence>
<protein>
    <submittedName>
        <fullName evidence="7">FAD-binding oxidoreductase</fullName>
    </submittedName>
</protein>
<dbReference type="SUPFAM" id="SSF56176">
    <property type="entry name" value="FAD-binding/transporter-associated domain-like"/>
    <property type="match status" value="1"/>
</dbReference>
<dbReference type="GO" id="GO:0071949">
    <property type="term" value="F:FAD binding"/>
    <property type="evidence" value="ECO:0007669"/>
    <property type="project" value="InterPro"/>
</dbReference>
<organism evidence="7 8">
    <name type="scientific">Sulfitobacter geojensis</name>
    <dbReference type="NCBI Taxonomy" id="1342299"/>
    <lineage>
        <taxon>Bacteria</taxon>
        <taxon>Pseudomonadati</taxon>
        <taxon>Pseudomonadota</taxon>
        <taxon>Alphaproteobacteria</taxon>
        <taxon>Rhodobacterales</taxon>
        <taxon>Roseobacteraceae</taxon>
        <taxon>Sulfitobacter</taxon>
    </lineage>
</organism>
<feature type="domain" description="FAD-binding PCMH-type" evidence="6">
    <location>
        <begin position="35"/>
        <end position="215"/>
    </location>
</feature>
<keyword evidence="4" id="KW-0274">FAD</keyword>
<dbReference type="InterPro" id="IPR004113">
    <property type="entry name" value="FAD-bd_oxidored_4_C"/>
</dbReference>
<comment type="similarity">
    <text evidence="2">Belongs to the FAD-binding oxidoreductase/transferase type 4 family.</text>
</comment>
<dbReference type="PANTHER" id="PTHR43716">
    <property type="entry name" value="D-2-HYDROXYGLUTARATE DEHYDROGENASE, MITOCHONDRIAL"/>
    <property type="match status" value="1"/>
</dbReference>
<dbReference type="RefSeq" id="WP_203241678.1">
    <property type="nucleotide sequence ID" value="NZ_JAFBRH010000001.1"/>
</dbReference>
<dbReference type="Pfam" id="PF02913">
    <property type="entry name" value="FAD-oxidase_C"/>
    <property type="match status" value="1"/>
</dbReference>
<dbReference type="InterPro" id="IPR006094">
    <property type="entry name" value="Oxid_FAD_bind_N"/>
</dbReference>
<evidence type="ECO:0000256" key="5">
    <source>
        <dbReference type="ARBA" id="ARBA00023002"/>
    </source>
</evidence>
<accession>A0AAE2VWW7</accession>
<dbReference type="Gene3D" id="3.30.70.2190">
    <property type="match status" value="1"/>
</dbReference>
<dbReference type="FunFam" id="1.10.45.10:FF:000001">
    <property type="entry name" value="D-lactate dehydrogenase mitochondrial"/>
    <property type="match status" value="1"/>
</dbReference>
<dbReference type="Gene3D" id="3.30.43.10">
    <property type="entry name" value="Uridine Diphospho-n-acetylenolpyruvylglucosamine Reductase, domain 2"/>
    <property type="match status" value="1"/>
</dbReference>
<dbReference type="Pfam" id="PF01565">
    <property type="entry name" value="FAD_binding_4"/>
    <property type="match status" value="1"/>
</dbReference>
<reference evidence="7 8" key="1">
    <citation type="submission" date="2021-01" db="EMBL/GenBank/DDBJ databases">
        <title>Diatom-associated Roseobacters Show Island Model of Population Structure.</title>
        <authorList>
            <person name="Qu L."/>
            <person name="Feng X."/>
            <person name="Chen Y."/>
            <person name="Li L."/>
            <person name="Wang X."/>
            <person name="Hu Z."/>
            <person name="Wang H."/>
            <person name="Luo H."/>
        </authorList>
    </citation>
    <scope>NUCLEOTIDE SEQUENCE [LARGE SCALE GENOMIC DNA]</scope>
    <source>
        <strain evidence="7 8">TR60-84</strain>
    </source>
</reference>
<dbReference type="Gene3D" id="3.30.465.10">
    <property type="match status" value="1"/>
</dbReference>
<dbReference type="GO" id="GO:0016491">
    <property type="term" value="F:oxidoreductase activity"/>
    <property type="evidence" value="ECO:0007669"/>
    <property type="project" value="UniProtKB-KW"/>
</dbReference>
<dbReference type="InterPro" id="IPR036318">
    <property type="entry name" value="FAD-bd_PCMH-like_sf"/>
</dbReference>
<dbReference type="PANTHER" id="PTHR43716:SF1">
    <property type="entry name" value="D-2-HYDROXYGLUTARATE DEHYDROGENASE, MITOCHONDRIAL"/>
    <property type="match status" value="1"/>
</dbReference>
<dbReference type="Proteomes" id="UP000732193">
    <property type="component" value="Unassembled WGS sequence"/>
</dbReference>
<dbReference type="InterPro" id="IPR016171">
    <property type="entry name" value="Vanillyl_alc_oxidase_C-sub2"/>
</dbReference>
<dbReference type="InterPro" id="IPR016164">
    <property type="entry name" value="FAD-linked_Oxase-like_C"/>
</dbReference>
<dbReference type="InterPro" id="IPR016169">
    <property type="entry name" value="FAD-bd_PCMH_sub2"/>
</dbReference>
<gene>
    <name evidence="7" type="ORF">JQV55_06900</name>
</gene>
<dbReference type="Gene3D" id="1.10.45.10">
    <property type="entry name" value="Vanillyl-alcohol Oxidase, Chain A, domain 4"/>
    <property type="match status" value="1"/>
</dbReference>
<keyword evidence="5" id="KW-0560">Oxidoreductase</keyword>